<proteinExistence type="predicted"/>
<dbReference type="Gene3D" id="3.30.460.10">
    <property type="entry name" value="Beta Polymerase, domain 2"/>
    <property type="match status" value="1"/>
</dbReference>
<evidence type="ECO:0000313" key="3">
    <source>
        <dbReference type="Proteomes" id="UP001595386"/>
    </source>
</evidence>
<dbReference type="InterPro" id="IPR043519">
    <property type="entry name" value="NT_sf"/>
</dbReference>
<comment type="caution">
    <text evidence="2">The sequence shown here is derived from an EMBL/GenBank/DDBJ whole genome shotgun (WGS) entry which is preliminary data.</text>
</comment>
<protein>
    <submittedName>
        <fullName evidence="2">Nucleotidyltransferase domain-containing protein</fullName>
    </submittedName>
</protein>
<sequence>MRISEREHQTIVDVVKRHFGAGAEVWLFGSRTDDNARGGDIDLMVETPLQNADEIVDAKLSALVELHQRLGEQKIDLVIKRPSGIKLPIHRVARESGVRL</sequence>
<dbReference type="SUPFAM" id="SSF81301">
    <property type="entry name" value="Nucleotidyltransferase"/>
    <property type="match status" value="1"/>
</dbReference>
<dbReference type="RefSeq" id="WP_379761437.1">
    <property type="nucleotide sequence ID" value="NZ_JBHRSQ010000040.1"/>
</dbReference>
<feature type="domain" description="Polymerase nucleotidyl transferase" evidence="1">
    <location>
        <begin position="10"/>
        <end position="82"/>
    </location>
</feature>
<evidence type="ECO:0000313" key="2">
    <source>
        <dbReference type="EMBL" id="MFC2993639.1"/>
    </source>
</evidence>
<gene>
    <name evidence="2" type="ORF">ACFODV_16590</name>
</gene>
<dbReference type="Proteomes" id="UP001595386">
    <property type="component" value="Unassembled WGS sequence"/>
</dbReference>
<dbReference type="EMBL" id="JBHRSQ010000040">
    <property type="protein sequence ID" value="MFC2993639.1"/>
    <property type="molecule type" value="Genomic_DNA"/>
</dbReference>
<organism evidence="2 3">
    <name type="scientific">Halomonas tibetensis</name>
    <dbReference type="NCBI Taxonomy" id="2259590"/>
    <lineage>
        <taxon>Bacteria</taxon>
        <taxon>Pseudomonadati</taxon>
        <taxon>Pseudomonadota</taxon>
        <taxon>Gammaproteobacteria</taxon>
        <taxon>Oceanospirillales</taxon>
        <taxon>Halomonadaceae</taxon>
        <taxon>Halomonas</taxon>
    </lineage>
</organism>
<reference evidence="3" key="1">
    <citation type="journal article" date="2019" name="Int. J. Syst. Evol. Microbiol.">
        <title>The Global Catalogue of Microorganisms (GCM) 10K type strain sequencing project: providing services to taxonomists for standard genome sequencing and annotation.</title>
        <authorList>
            <consortium name="The Broad Institute Genomics Platform"/>
            <consortium name="The Broad Institute Genome Sequencing Center for Infectious Disease"/>
            <person name="Wu L."/>
            <person name="Ma J."/>
        </authorList>
    </citation>
    <scope>NUCLEOTIDE SEQUENCE [LARGE SCALE GENOMIC DNA]</scope>
    <source>
        <strain evidence="3">KCTC 52660</strain>
    </source>
</reference>
<dbReference type="CDD" id="cd05403">
    <property type="entry name" value="NT_KNTase_like"/>
    <property type="match status" value="1"/>
</dbReference>
<keyword evidence="3" id="KW-1185">Reference proteome</keyword>
<evidence type="ECO:0000259" key="1">
    <source>
        <dbReference type="Pfam" id="PF01909"/>
    </source>
</evidence>
<dbReference type="Pfam" id="PF01909">
    <property type="entry name" value="NTP_transf_2"/>
    <property type="match status" value="1"/>
</dbReference>
<accession>A0ABV7BBQ3</accession>
<dbReference type="InterPro" id="IPR002934">
    <property type="entry name" value="Polymerase_NTP_transf_dom"/>
</dbReference>
<name>A0ABV7BBQ3_9GAMM</name>